<keyword evidence="2" id="KW-1185">Reference proteome</keyword>
<gene>
    <name evidence="1" type="ORF">OCA8868_01781</name>
</gene>
<dbReference type="EMBL" id="FXYD01000003">
    <property type="protein sequence ID" value="SMX38995.1"/>
    <property type="molecule type" value="Genomic_DNA"/>
</dbReference>
<dbReference type="Proteomes" id="UP000203464">
    <property type="component" value="Unassembled WGS sequence"/>
</dbReference>
<organism evidence="1 2">
    <name type="scientific">Octadecabacter ascidiaceicola</name>
    <dbReference type="NCBI Taxonomy" id="1655543"/>
    <lineage>
        <taxon>Bacteria</taxon>
        <taxon>Pseudomonadati</taxon>
        <taxon>Pseudomonadota</taxon>
        <taxon>Alphaproteobacteria</taxon>
        <taxon>Rhodobacterales</taxon>
        <taxon>Roseobacteraceae</taxon>
        <taxon>Octadecabacter</taxon>
    </lineage>
</organism>
<dbReference type="AlphaFoldDB" id="A0A238K865"/>
<name>A0A238K865_9RHOB</name>
<evidence type="ECO:0000313" key="2">
    <source>
        <dbReference type="Proteomes" id="UP000203464"/>
    </source>
</evidence>
<reference evidence="2" key="1">
    <citation type="submission" date="2017-05" db="EMBL/GenBank/DDBJ databases">
        <authorList>
            <person name="Rodrigo-Torres L."/>
            <person name="Arahal R. D."/>
            <person name="Lucena T."/>
        </authorList>
    </citation>
    <scope>NUCLEOTIDE SEQUENCE [LARGE SCALE GENOMIC DNA]</scope>
    <source>
        <strain evidence="2">CECT 8868</strain>
    </source>
</reference>
<evidence type="ECO:0000313" key="1">
    <source>
        <dbReference type="EMBL" id="SMX38995.1"/>
    </source>
</evidence>
<sequence>MRKGQGRHETETVGERLAVDTDKLKSFLSSRQRNLIILVKIQRYIKSGEYDGKFATKTAAVVVPGVGSVKVPLRISAKSRGAVAALSEHDQSYFPKCYEAVLRCR</sequence>
<proteinExistence type="predicted"/>
<protein>
    <submittedName>
        <fullName evidence="1">Uncharacterized protein</fullName>
    </submittedName>
</protein>
<accession>A0A238K865</accession>